<feature type="compositionally biased region" description="Low complexity" evidence="1">
    <location>
        <begin position="86"/>
        <end position="99"/>
    </location>
</feature>
<evidence type="ECO:0000313" key="3">
    <source>
        <dbReference type="Proteomes" id="UP000290407"/>
    </source>
</evidence>
<reference evidence="2 3" key="1">
    <citation type="submission" date="2019-01" db="EMBL/GenBank/DDBJ databases">
        <title>Spirosoma flava sp. nov., a propanil-degrading bacterium isolated from herbicide-contaminated soil.</title>
        <authorList>
            <person name="Zhang L."/>
            <person name="Jiang J.-D."/>
        </authorList>
    </citation>
    <scope>NUCLEOTIDE SEQUENCE [LARGE SCALE GENOMIC DNA]</scope>
    <source>
        <strain evidence="2 3">TY50</strain>
    </source>
</reference>
<feature type="region of interest" description="Disordered" evidence="1">
    <location>
        <begin position="323"/>
        <end position="348"/>
    </location>
</feature>
<accession>A0A4V1RWB0</accession>
<evidence type="ECO:0000256" key="1">
    <source>
        <dbReference type="SAM" id="MobiDB-lite"/>
    </source>
</evidence>
<feature type="compositionally biased region" description="Polar residues" evidence="1">
    <location>
        <begin position="1"/>
        <end position="12"/>
    </location>
</feature>
<comment type="caution">
    <text evidence="2">The sequence shown here is derived from an EMBL/GenBank/DDBJ whole genome shotgun (WGS) entry which is preliminary data.</text>
</comment>
<sequence length="348" mass="37551">MTATASTLSQTPEDFFSNDLPAEAPATPGGQAAPASPAPAPATPPAAPAAPATPTTTLPAPATPPADPAQPATPPADGWGDEWEDPAAPAAPAAPATPTTTPPAPVDANPVLSRLAQRLGLNELPADPEAWERAVDQYTASQVQVMPDELGQLNSHLALTGKDFLRAEIAARFRDPVVNGPDFVENKLLELEDSGRLEEAERYYRQERTQQRDQIVTQARQQQQQAEQQARQQIAAIEQHIDGAKSPDGQAYPQRVRDEIKRFIFSGELAQTLYGKENADALLDVALRYHPKLREQYTKRYEAALLKRGESSAYRSLENTTLNVGSGYGAPQQGSQIAKSDEDFFSNN</sequence>
<feature type="compositionally biased region" description="Pro residues" evidence="1">
    <location>
        <begin position="36"/>
        <end position="48"/>
    </location>
</feature>
<dbReference type="RefSeq" id="WP_129601867.1">
    <property type="nucleotide sequence ID" value="NZ_SBLB01000003.1"/>
</dbReference>
<gene>
    <name evidence="2" type="ORF">EQG79_13640</name>
</gene>
<protein>
    <submittedName>
        <fullName evidence="2">Uncharacterized protein</fullName>
    </submittedName>
</protein>
<dbReference type="EMBL" id="SBLB01000003">
    <property type="protein sequence ID" value="RYC69638.1"/>
    <property type="molecule type" value="Genomic_DNA"/>
</dbReference>
<keyword evidence="3" id="KW-1185">Reference proteome</keyword>
<dbReference type="Proteomes" id="UP000290407">
    <property type="component" value="Unassembled WGS sequence"/>
</dbReference>
<evidence type="ECO:0000313" key="2">
    <source>
        <dbReference type="EMBL" id="RYC69638.1"/>
    </source>
</evidence>
<dbReference type="AlphaFoldDB" id="A0A4V1RWB0"/>
<feature type="compositionally biased region" description="Pro residues" evidence="1">
    <location>
        <begin position="61"/>
        <end position="74"/>
    </location>
</feature>
<feature type="compositionally biased region" description="Low complexity" evidence="1">
    <location>
        <begin position="21"/>
        <end position="35"/>
    </location>
</feature>
<feature type="compositionally biased region" description="Low complexity" evidence="1">
    <location>
        <begin position="49"/>
        <end position="60"/>
    </location>
</feature>
<feature type="region of interest" description="Disordered" evidence="1">
    <location>
        <begin position="1"/>
        <end position="108"/>
    </location>
</feature>
<proteinExistence type="predicted"/>
<organism evidence="2 3">
    <name type="scientific">Spirosoma sordidisoli</name>
    <dbReference type="NCBI Taxonomy" id="2502893"/>
    <lineage>
        <taxon>Bacteria</taxon>
        <taxon>Pseudomonadati</taxon>
        <taxon>Bacteroidota</taxon>
        <taxon>Cytophagia</taxon>
        <taxon>Cytophagales</taxon>
        <taxon>Cytophagaceae</taxon>
        <taxon>Spirosoma</taxon>
    </lineage>
</organism>
<name>A0A4V1RWB0_9BACT</name>